<reference evidence="2 3" key="1">
    <citation type="journal article" date="2015" name="Sci. Rep.">
        <title>The power of single molecule real-time sequencing technology in the de novo assembly of a eukaryotic genome.</title>
        <authorList>
            <person name="Sakai H."/>
            <person name="Naito K."/>
            <person name="Ogiso-Tanaka E."/>
            <person name="Takahashi Y."/>
            <person name="Iseki K."/>
            <person name="Muto C."/>
            <person name="Satou K."/>
            <person name="Teruya K."/>
            <person name="Shiroma A."/>
            <person name="Shimoji M."/>
            <person name="Hirano T."/>
            <person name="Itoh T."/>
            <person name="Kaga A."/>
            <person name="Tomooka N."/>
        </authorList>
    </citation>
    <scope>NUCLEOTIDE SEQUENCE [LARGE SCALE GENOMIC DNA]</scope>
    <source>
        <strain evidence="3">cv. Shumari</strain>
    </source>
</reference>
<feature type="region of interest" description="Disordered" evidence="1">
    <location>
        <begin position="14"/>
        <end position="44"/>
    </location>
</feature>
<protein>
    <submittedName>
        <fullName evidence="2">Uncharacterized protein</fullName>
    </submittedName>
</protein>
<proteinExistence type="predicted"/>
<gene>
    <name evidence="2" type="primary">Vigan.07G123500</name>
    <name evidence="2" type="ORF">VIGAN_07123500</name>
</gene>
<dbReference type="Proteomes" id="UP000291084">
    <property type="component" value="Chromosome 7"/>
</dbReference>
<evidence type="ECO:0000256" key="1">
    <source>
        <dbReference type="SAM" id="MobiDB-lite"/>
    </source>
</evidence>
<sequence length="77" mass="8585">MKFSCLEVVQNNKVEKGEKKNEKGRWSNQHNLQKRTPEVHLPNRGTSKVSMAESENYEVVLGVLDPSGTVGNGFKAV</sequence>
<name>A0A0S3SI67_PHAAN</name>
<dbReference type="AlphaFoldDB" id="A0A0S3SI67"/>
<accession>A0A0S3SI67</accession>
<dbReference type="EMBL" id="AP015040">
    <property type="protein sequence ID" value="BAT92503.1"/>
    <property type="molecule type" value="Genomic_DNA"/>
</dbReference>
<evidence type="ECO:0000313" key="2">
    <source>
        <dbReference type="EMBL" id="BAT92503.1"/>
    </source>
</evidence>
<keyword evidence="3" id="KW-1185">Reference proteome</keyword>
<evidence type="ECO:0000313" key="3">
    <source>
        <dbReference type="Proteomes" id="UP000291084"/>
    </source>
</evidence>
<organism evidence="2 3">
    <name type="scientific">Vigna angularis var. angularis</name>
    <dbReference type="NCBI Taxonomy" id="157739"/>
    <lineage>
        <taxon>Eukaryota</taxon>
        <taxon>Viridiplantae</taxon>
        <taxon>Streptophyta</taxon>
        <taxon>Embryophyta</taxon>
        <taxon>Tracheophyta</taxon>
        <taxon>Spermatophyta</taxon>
        <taxon>Magnoliopsida</taxon>
        <taxon>eudicotyledons</taxon>
        <taxon>Gunneridae</taxon>
        <taxon>Pentapetalae</taxon>
        <taxon>rosids</taxon>
        <taxon>fabids</taxon>
        <taxon>Fabales</taxon>
        <taxon>Fabaceae</taxon>
        <taxon>Papilionoideae</taxon>
        <taxon>50 kb inversion clade</taxon>
        <taxon>NPAAA clade</taxon>
        <taxon>indigoferoid/millettioid clade</taxon>
        <taxon>Phaseoleae</taxon>
        <taxon>Vigna</taxon>
    </lineage>
</organism>
<feature type="compositionally biased region" description="Basic and acidic residues" evidence="1">
    <location>
        <begin position="14"/>
        <end position="25"/>
    </location>
</feature>